<keyword evidence="3" id="KW-1185">Reference proteome</keyword>
<evidence type="ECO:0000313" key="2">
    <source>
        <dbReference type="EMBL" id="MFG3816637.1"/>
    </source>
</evidence>
<evidence type="ECO:0000259" key="1">
    <source>
        <dbReference type="PROSITE" id="PS50112"/>
    </source>
</evidence>
<evidence type="ECO:0000313" key="3">
    <source>
        <dbReference type="Proteomes" id="UP001604335"/>
    </source>
</evidence>
<gene>
    <name evidence="2" type="ORF">VPK24_03230</name>
</gene>
<comment type="caution">
    <text evidence="2">The sequence shown here is derived from an EMBL/GenBank/DDBJ whole genome shotgun (WGS) entry which is preliminary data.</text>
</comment>
<dbReference type="Pfam" id="PF01590">
    <property type="entry name" value="GAF"/>
    <property type="match status" value="1"/>
</dbReference>
<dbReference type="NCBIfam" id="TIGR00229">
    <property type="entry name" value="sensory_box"/>
    <property type="match status" value="1"/>
</dbReference>
<dbReference type="InterPro" id="IPR035965">
    <property type="entry name" value="PAS-like_dom_sf"/>
</dbReference>
<name>A0ABW7C670_9CYAN</name>
<dbReference type="CDD" id="cd00130">
    <property type="entry name" value="PAS"/>
    <property type="match status" value="1"/>
</dbReference>
<organism evidence="2 3">
    <name type="scientific">Limnothrix redekei LRLZ20PSL1</name>
    <dbReference type="NCBI Taxonomy" id="3112953"/>
    <lineage>
        <taxon>Bacteria</taxon>
        <taxon>Bacillati</taxon>
        <taxon>Cyanobacteriota</taxon>
        <taxon>Cyanophyceae</taxon>
        <taxon>Pseudanabaenales</taxon>
        <taxon>Pseudanabaenaceae</taxon>
        <taxon>Limnothrix</taxon>
    </lineage>
</organism>
<dbReference type="InterPro" id="IPR000014">
    <property type="entry name" value="PAS"/>
</dbReference>
<dbReference type="PROSITE" id="PS00018">
    <property type="entry name" value="EF_HAND_1"/>
    <property type="match status" value="1"/>
</dbReference>
<dbReference type="PROSITE" id="PS50112">
    <property type="entry name" value="PAS"/>
    <property type="match status" value="1"/>
</dbReference>
<dbReference type="InterPro" id="IPR029016">
    <property type="entry name" value="GAF-like_dom_sf"/>
</dbReference>
<accession>A0ABW7C670</accession>
<proteinExistence type="predicted"/>
<dbReference type="InterPro" id="IPR018247">
    <property type="entry name" value="EF_Hand_1_Ca_BS"/>
</dbReference>
<feature type="domain" description="PAS" evidence="1">
    <location>
        <begin position="266"/>
        <end position="322"/>
    </location>
</feature>
<dbReference type="EMBL" id="JAZAQF010000016">
    <property type="protein sequence ID" value="MFG3816637.1"/>
    <property type="molecule type" value="Genomic_DNA"/>
</dbReference>
<reference evidence="3" key="1">
    <citation type="journal article" date="2024" name="Algal Res.">
        <title>Biochemical, toxicological and genomic investigation of a high-biomass producing Limnothrix strain isolated from Italian shallow drinking water reservoir.</title>
        <authorList>
            <person name="Simonazzi M."/>
            <person name="Shishido T.K."/>
            <person name="Delbaje E."/>
            <person name="Wahlsten M."/>
            <person name="Fewer D.P."/>
            <person name="Sivonen K."/>
            <person name="Pezzolesi L."/>
            <person name="Pistocchi R."/>
        </authorList>
    </citation>
    <scope>NUCLEOTIDE SEQUENCE [LARGE SCALE GENOMIC DNA]</scope>
    <source>
        <strain evidence="3">LRLZ20PSL1</strain>
    </source>
</reference>
<sequence>MSDRDGSGILASPEVSRLNAEIDRLNAHNAALRLQQELLGSWIVTARMTTATGLVLRALTQQILEALQSLCQAEQGSIFLLDEHLQATECLLARGSTIREQKREIVNQILKEGLAAWTIQHRQIAIVMDTMTDERWLQLPNQPYTVRSALCIPIQRGKRLLALATLMHSQPHHFTPLRVEQAQFAADAIALNLENALLYDQLTSTLNESKEDLLSHEAPSFGGESNALPSLANPFEDSIASSNILPSSIQSAVNASEARGLEETGLYITTAEGRLRYVNRCFAQIFGYRRRELARVESILDLIPVDYQAMLVHKLEDCIRDNQRPLSCLLPGLHRSGRLIGLDLYGERIHFSGEPGVIGMVRRVDSSPYRTGNTV</sequence>
<dbReference type="Gene3D" id="3.30.450.20">
    <property type="entry name" value="PAS domain"/>
    <property type="match status" value="1"/>
</dbReference>
<dbReference type="SUPFAM" id="SSF55785">
    <property type="entry name" value="PYP-like sensor domain (PAS domain)"/>
    <property type="match status" value="1"/>
</dbReference>
<dbReference type="SMART" id="SM00065">
    <property type="entry name" value="GAF"/>
    <property type="match status" value="1"/>
</dbReference>
<dbReference type="InterPro" id="IPR003018">
    <property type="entry name" value="GAF"/>
</dbReference>
<protein>
    <submittedName>
        <fullName evidence="2">GAF domain-containing protein</fullName>
    </submittedName>
</protein>
<dbReference type="SUPFAM" id="SSF55781">
    <property type="entry name" value="GAF domain-like"/>
    <property type="match status" value="1"/>
</dbReference>
<dbReference type="Proteomes" id="UP001604335">
    <property type="component" value="Unassembled WGS sequence"/>
</dbReference>
<dbReference type="RefSeq" id="WP_393010666.1">
    <property type="nucleotide sequence ID" value="NZ_JAZAQF010000016.1"/>
</dbReference>
<dbReference type="Gene3D" id="3.30.450.40">
    <property type="match status" value="1"/>
</dbReference>